<gene>
    <name evidence="2" type="ORF">JXQ802_LOCUS42415</name>
    <name evidence="1" type="ORF">PYM288_LOCUS27466</name>
</gene>
<dbReference type="EMBL" id="CAJNOH010001816">
    <property type="protein sequence ID" value="CAF1252781.1"/>
    <property type="molecule type" value="Genomic_DNA"/>
</dbReference>
<accession>A0A815A0U7</accession>
<evidence type="ECO:0000313" key="4">
    <source>
        <dbReference type="Proteomes" id="UP000663870"/>
    </source>
</evidence>
<comment type="caution">
    <text evidence="1">The sequence shown here is derived from an EMBL/GenBank/DDBJ whole genome shotgun (WGS) entry which is preliminary data.</text>
</comment>
<sequence length="75" mass="8696">MLLHNNTIATAGFLSPTESPSSTTSVYSQTNPSIPSTNQFYQNFPPPWIQQYNNQRLLTQQFFELEIFINRRDNV</sequence>
<dbReference type="EMBL" id="CAJNOL010002861">
    <property type="protein sequence ID" value="CAF1533504.1"/>
    <property type="molecule type" value="Genomic_DNA"/>
</dbReference>
<evidence type="ECO:0000313" key="3">
    <source>
        <dbReference type="Proteomes" id="UP000663854"/>
    </source>
</evidence>
<reference evidence="1" key="1">
    <citation type="submission" date="2021-02" db="EMBL/GenBank/DDBJ databases">
        <authorList>
            <person name="Nowell W R."/>
        </authorList>
    </citation>
    <scope>NUCLEOTIDE SEQUENCE</scope>
</reference>
<protein>
    <submittedName>
        <fullName evidence="1">Uncharacterized protein</fullName>
    </submittedName>
</protein>
<evidence type="ECO:0000313" key="2">
    <source>
        <dbReference type="EMBL" id="CAF1533504.1"/>
    </source>
</evidence>
<keyword evidence="4" id="KW-1185">Reference proteome</keyword>
<organism evidence="1 3">
    <name type="scientific">Rotaria sordida</name>
    <dbReference type="NCBI Taxonomy" id="392033"/>
    <lineage>
        <taxon>Eukaryota</taxon>
        <taxon>Metazoa</taxon>
        <taxon>Spiralia</taxon>
        <taxon>Gnathifera</taxon>
        <taxon>Rotifera</taxon>
        <taxon>Eurotatoria</taxon>
        <taxon>Bdelloidea</taxon>
        <taxon>Philodinida</taxon>
        <taxon>Philodinidae</taxon>
        <taxon>Rotaria</taxon>
    </lineage>
</organism>
<dbReference type="Proteomes" id="UP000663870">
    <property type="component" value="Unassembled WGS sequence"/>
</dbReference>
<evidence type="ECO:0000313" key="1">
    <source>
        <dbReference type="EMBL" id="CAF1252781.1"/>
    </source>
</evidence>
<proteinExistence type="predicted"/>
<dbReference type="AlphaFoldDB" id="A0A815A0U7"/>
<dbReference type="Proteomes" id="UP000663854">
    <property type="component" value="Unassembled WGS sequence"/>
</dbReference>
<name>A0A815A0U7_9BILA</name>